<dbReference type="InterPro" id="IPR036895">
    <property type="entry name" value="Uracil-DNA_glycosylase-like_sf"/>
</dbReference>
<comment type="caution">
    <text evidence="10">The sequence shown here is derived from an EMBL/GenBank/DDBJ whole genome shotgun (WGS) entry which is preliminary data.</text>
</comment>
<evidence type="ECO:0000259" key="9">
    <source>
        <dbReference type="SMART" id="SM00986"/>
    </source>
</evidence>
<dbReference type="Pfam" id="PF03167">
    <property type="entry name" value="UDG"/>
    <property type="match status" value="1"/>
</dbReference>
<evidence type="ECO:0000256" key="6">
    <source>
        <dbReference type="PROSITE-ProRule" id="PRU10072"/>
    </source>
</evidence>
<evidence type="ECO:0000256" key="2">
    <source>
        <dbReference type="ARBA" id="ARBA00022763"/>
    </source>
</evidence>
<comment type="function">
    <text evidence="5 7">Excises uracil residues from the DNA which can arise as a result of misincorporation of dUMP residues by DNA polymerase or due to deamination of cytosine.</text>
</comment>
<feature type="compositionally biased region" description="Low complexity" evidence="8">
    <location>
        <begin position="12"/>
        <end position="34"/>
    </location>
</feature>
<keyword evidence="4 5" id="KW-0234">DNA repair</keyword>
<evidence type="ECO:0000256" key="5">
    <source>
        <dbReference type="HAMAP-Rule" id="MF_03166"/>
    </source>
</evidence>
<keyword evidence="5" id="KW-0539">Nucleus</keyword>
<dbReference type="NCBIfam" id="NF003589">
    <property type="entry name" value="PRK05254.1-2"/>
    <property type="match status" value="1"/>
</dbReference>
<name>A0ABQ6MWI1_9STRA</name>
<dbReference type="Gene3D" id="3.40.470.10">
    <property type="entry name" value="Uracil-DNA glycosylase-like domain"/>
    <property type="match status" value="1"/>
</dbReference>
<organism evidence="10 11">
    <name type="scientific">Tetraparma gracilis</name>
    <dbReference type="NCBI Taxonomy" id="2962635"/>
    <lineage>
        <taxon>Eukaryota</taxon>
        <taxon>Sar</taxon>
        <taxon>Stramenopiles</taxon>
        <taxon>Ochrophyta</taxon>
        <taxon>Bolidophyceae</taxon>
        <taxon>Parmales</taxon>
        <taxon>Triparmaceae</taxon>
        <taxon>Tetraparma</taxon>
    </lineage>
</organism>
<dbReference type="SUPFAM" id="SSF52141">
    <property type="entry name" value="Uracil-DNA glycosylase-like"/>
    <property type="match status" value="1"/>
</dbReference>
<dbReference type="HAMAP" id="MF_00148">
    <property type="entry name" value="UDG"/>
    <property type="match status" value="1"/>
</dbReference>
<keyword evidence="2 5" id="KW-0227">DNA damage</keyword>
<evidence type="ECO:0000256" key="8">
    <source>
        <dbReference type="SAM" id="MobiDB-lite"/>
    </source>
</evidence>
<dbReference type="EMBL" id="BRYB01001829">
    <property type="protein sequence ID" value="GMI34491.1"/>
    <property type="molecule type" value="Genomic_DNA"/>
</dbReference>
<feature type="domain" description="Uracil-DNA glycosylase-like" evidence="9">
    <location>
        <begin position="142"/>
        <end position="306"/>
    </location>
</feature>
<dbReference type="Proteomes" id="UP001165060">
    <property type="component" value="Unassembled WGS sequence"/>
</dbReference>
<reference evidence="10 11" key="1">
    <citation type="journal article" date="2023" name="Commun. Biol.">
        <title>Genome analysis of Parmales, the sister group of diatoms, reveals the evolutionary specialization of diatoms from phago-mixotrophs to photoautotrophs.</title>
        <authorList>
            <person name="Ban H."/>
            <person name="Sato S."/>
            <person name="Yoshikawa S."/>
            <person name="Yamada K."/>
            <person name="Nakamura Y."/>
            <person name="Ichinomiya M."/>
            <person name="Sato N."/>
            <person name="Blanc-Mathieu R."/>
            <person name="Endo H."/>
            <person name="Kuwata A."/>
            <person name="Ogata H."/>
        </authorList>
    </citation>
    <scope>NUCLEOTIDE SEQUENCE [LARGE SCALE GENOMIC DNA]</scope>
</reference>
<dbReference type="PROSITE" id="PS00130">
    <property type="entry name" value="U_DNA_GLYCOSYLASE"/>
    <property type="match status" value="1"/>
</dbReference>
<keyword evidence="3 5" id="KW-0378">Hydrolase</keyword>
<protein>
    <recommendedName>
        <fullName evidence="5 7">Uracil-DNA glycosylase</fullName>
        <shortName evidence="5">UDG</shortName>
        <ecNumber evidence="5 7">3.2.2.27</ecNumber>
    </recommendedName>
</protein>
<proteinExistence type="inferred from homology"/>
<evidence type="ECO:0000256" key="1">
    <source>
        <dbReference type="ARBA" id="ARBA00008184"/>
    </source>
</evidence>
<evidence type="ECO:0000313" key="11">
    <source>
        <dbReference type="Proteomes" id="UP001165060"/>
    </source>
</evidence>
<comment type="subcellular location">
    <subcellularLocation>
        <location evidence="5">Mitochondrion</location>
    </subcellularLocation>
    <subcellularLocation>
        <location evidence="5">Nucleus</location>
    </subcellularLocation>
</comment>
<dbReference type="PANTHER" id="PTHR11264">
    <property type="entry name" value="URACIL-DNA GLYCOSYLASE"/>
    <property type="match status" value="1"/>
</dbReference>
<dbReference type="PANTHER" id="PTHR11264:SF0">
    <property type="entry name" value="URACIL-DNA GLYCOSYLASE"/>
    <property type="match status" value="1"/>
</dbReference>
<keyword evidence="5" id="KW-0496">Mitochondrion</keyword>
<gene>
    <name evidence="10" type="ORF">TeGR_g7413</name>
</gene>
<feature type="active site" description="Proton acceptor" evidence="5 6">
    <location>
        <position position="157"/>
    </location>
</feature>
<dbReference type="InterPro" id="IPR002043">
    <property type="entry name" value="UDG_fam1"/>
</dbReference>
<keyword evidence="11" id="KW-1185">Reference proteome</keyword>
<accession>A0ABQ6MWI1</accession>
<feature type="compositionally biased region" description="Pro residues" evidence="8">
    <location>
        <begin position="35"/>
        <end position="44"/>
    </location>
</feature>
<comment type="catalytic activity">
    <reaction evidence="5 7">
        <text>Hydrolyzes single-stranded DNA or mismatched double-stranded DNA and polynucleotides, releasing free uracil.</text>
        <dbReference type="EC" id="3.2.2.27"/>
    </reaction>
</comment>
<dbReference type="EC" id="3.2.2.27" evidence="5 7"/>
<dbReference type="CDD" id="cd10027">
    <property type="entry name" value="UDG-F1-like"/>
    <property type="match status" value="1"/>
</dbReference>
<dbReference type="NCBIfam" id="TIGR00628">
    <property type="entry name" value="ung"/>
    <property type="match status" value="1"/>
</dbReference>
<comment type="similarity">
    <text evidence="1 5 7">Belongs to the uracil-DNA glycosylase (UDG) superfamily. UNG family.</text>
</comment>
<evidence type="ECO:0000256" key="3">
    <source>
        <dbReference type="ARBA" id="ARBA00022801"/>
    </source>
</evidence>
<sequence length="321" mass="33161">MSRQAGLSAFFSASSKASKAAKKSSSAKAAAPKPSQAPPAPKSPSKPSSKPSAPAGAPAGSAATTSSSATTTSSATTSSSAPPAPPGAAPLLLSGLSDPGWLSVLSPPASKKQSVRLAEFLSAERARKAVHPPAARVFEAFNLCPLPAVRVVIVGQDPYHGAGQGHGLSFSVLPGVATPPSLRNVYKELLATGAISSKPGHGHLESWARQGVFLLNAVLTVRQGEANSHQKKGWEEITKAAVNHLSKNCSGLVFLCWGKPALKMCESVSAAKHAVIQTSHPSPLGATKTDKPFIGSDCFNRCNEKLRERGLEPIDWDSVNK</sequence>
<feature type="compositionally biased region" description="Low complexity" evidence="8">
    <location>
        <begin position="45"/>
        <end position="81"/>
    </location>
</feature>
<evidence type="ECO:0000313" key="10">
    <source>
        <dbReference type="EMBL" id="GMI34491.1"/>
    </source>
</evidence>
<evidence type="ECO:0000256" key="4">
    <source>
        <dbReference type="ARBA" id="ARBA00023204"/>
    </source>
</evidence>
<evidence type="ECO:0000256" key="7">
    <source>
        <dbReference type="RuleBase" id="RU003780"/>
    </source>
</evidence>
<dbReference type="NCBIfam" id="NF003592">
    <property type="entry name" value="PRK05254.1-5"/>
    <property type="match status" value="1"/>
</dbReference>
<dbReference type="NCBIfam" id="NF003588">
    <property type="entry name" value="PRK05254.1-1"/>
    <property type="match status" value="1"/>
</dbReference>
<dbReference type="SMART" id="SM00987">
    <property type="entry name" value="UreE_C"/>
    <property type="match status" value="1"/>
</dbReference>
<dbReference type="SMART" id="SM00986">
    <property type="entry name" value="UDG"/>
    <property type="match status" value="1"/>
</dbReference>
<dbReference type="InterPro" id="IPR018085">
    <property type="entry name" value="Ura-DNA_Glyclase_AS"/>
</dbReference>
<dbReference type="InterPro" id="IPR005122">
    <property type="entry name" value="Uracil-DNA_glycosylase-like"/>
</dbReference>
<feature type="region of interest" description="Disordered" evidence="8">
    <location>
        <begin position="1"/>
        <end position="92"/>
    </location>
</feature>